<accession>A0A0K2VBU6</accession>
<proteinExistence type="predicted"/>
<sequence>LWTNQFYFNKVFVLKYLRYPNKWQFIQKLLEYIWIEYIVLGLNDRFSNDKGEELTQNN</sequence>
<name>A0A0K2VBU6_LEPSM</name>
<evidence type="ECO:0000313" key="1">
    <source>
        <dbReference type="EMBL" id="CDW48003.1"/>
    </source>
</evidence>
<reference evidence="1" key="1">
    <citation type="submission" date="2014-05" db="EMBL/GenBank/DDBJ databases">
        <authorList>
            <person name="Chronopoulou M."/>
        </authorList>
    </citation>
    <scope>NUCLEOTIDE SEQUENCE</scope>
    <source>
        <tissue evidence="1">Whole organism</tissue>
    </source>
</reference>
<feature type="non-terminal residue" evidence="1">
    <location>
        <position position="1"/>
    </location>
</feature>
<organism evidence="1">
    <name type="scientific">Lepeophtheirus salmonis</name>
    <name type="common">Salmon louse</name>
    <name type="synonym">Caligus salmonis</name>
    <dbReference type="NCBI Taxonomy" id="72036"/>
    <lineage>
        <taxon>Eukaryota</taxon>
        <taxon>Metazoa</taxon>
        <taxon>Ecdysozoa</taxon>
        <taxon>Arthropoda</taxon>
        <taxon>Crustacea</taxon>
        <taxon>Multicrustacea</taxon>
        <taxon>Hexanauplia</taxon>
        <taxon>Copepoda</taxon>
        <taxon>Siphonostomatoida</taxon>
        <taxon>Caligidae</taxon>
        <taxon>Lepeophtheirus</taxon>
    </lineage>
</organism>
<protein>
    <submittedName>
        <fullName evidence="1">Uncharacterized protein</fullName>
    </submittedName>
</protein>
<dbReference type="EMBL" id="HACA01030642">
    <property type="protein sequence ID" value="CDW48003.1"/>
    <property type="molecule type" value="Transcribed_RNA"/>
</dbReference>
<dbReference type="AlphaFoldDB" id="A0A0K2VBU6"/>